<dbReference type="GO" id="GO:0072659">
    <property type="term" value="P:protein localization to plasma membrane"/>
    <property type="evidence" value="ECO:0007669"/>
    <property type="project" value="UniProtKB-ARBA"/>
</dbReference>
<name>A0AAN9BP18_9CAEN</name>
<evidence type="ECO:0000256" key="5">
    <source>
        <dbReference type="ARBA" id="ARBA00022475"/>
    </source>
</evidence>
<feature type="region of interest" description="Disordered" evidence="14">
    <location>
        <begin position="182"/>
        <end position="219"/>
    </location>
</feature>
<dbReference type="GO" id="GO:0005912">
    <property type="term" value="C:adherens junction"/>
    <property type="evidence" value="ECO:0007669"/>
    <property type="project" value="UniProtKB-SubCell"/>
</dbReference>
<keyword evidence="11" id="KW-1015">Disulfide bond</keyword>
<comment type="caution">
    <text evidence="16">The sequence shown here is derived from an EMBL/GenBank/DDBJ whole genome shotgun (WGS) entry which is preliminary data.</text>
</comment>
<dbReference type="PANTHER" id="PTHR19282">
    <property type="entry name" value="TETRASPANIN"/>
    <property type="match status" value="1"/>
</dbReference>
<evidence type="ECO:0000256" key="12">
    <source>
        <dbReference type="ARBA" id="ARBA00023180"/>
    </source>
</evidence>
<dbReference type="PANTHER" id="PTHR19282:SF544">
    <property type="entry name" value="TETRASPANIN"/>
    <property type="match status" value="1"/>
</dbReference>
<organism evidence="16 17">
    <name type="scientific">Littorina saxatilis</name>
    <dbReference type="NCBI Taxonomy" id="31220"/>
    <lineage>
        <taxon>Eukaryota</taxon>
        <taxon>Metazoa</taxon>
        <taxon>Spiralia</taxon>
        <taxon>Lophotrochozoa</taxon>
        <taxon>Mollusca</taxon>
        <taxon>Gastropoda</taxon>
        <taxon>Caenogastropoda</taxon>
        <taxon>Littorinimorpha</taxon>
        <taxon>Littorinoidea</taxon>
        <taxon>Littorinidae</taxon>
        <taxon>Littorina</taxon>
    </lineage>
</organism>
<keyword evidence="9 15" id="KW-1133">Transmembrane helix</keyword>
<evidence type="ECO:0000256" key="1">
    <source>
        <dbReference type="ARBA" id="ARBA00004496"/>
    </source>
</evidence>
<comment type="subcellular location">
    <subcellularLocation>
        <location evidence="2">Cell junction</location>
        <location evidence="2">Adherens junction</location>
    </subcellularLocation>
    <subcellularLocation>
        <location evidence="3">Cell membrane</location>
        <topology evidence="3">Multi-pass membrane protein</topology>
    </subcellularLocation>
    <subcellularLocation>
        <location evidence="1">Cytoplasm</location>
    </subcellularLocation>
</comment>
<evidence type="ECO:0000256" key="6">
    <source>
        <dbReference type="ARBA" id="ARBA00022490"/>
    </source>
</evidence>
<gene>
    <name evidence="16" type="ORF">V1264_013175</name>
</gene>
<evidence type="ECO:0000313" key="17">
    <source>
        <dbReference type="Proteomes" id="UP001374579"/>
    </source>
</evidence>
<dbReference type="GO" id="GO:0005737">
    <property type="term" value="C:cytoplasm"/>
    <property type="evidence" value="ECO:0007669"/>
    <property type="project" value="UniProtKB-SubCell"/>
</dbReference>
<evidence type="ECO:0000256" key="4">
    <source>
        <dbReference type="ARBA" id="ARBA00006840"/>
    </source>
</evidence>
<dbReference type="FunFam" id="1.10.1450.10:FF:000007">
    <property type="entry name" value="Tetraspanin"/>
    <property type="match status" value="1"/>
</dbReference>
<proteinExistence type="inferred from homology"/>
<dbReference type="Proteomes" id="UP001374579">
    <property type="component" value="Unassembled WGS sequence"/>
</dbReference>
<dbReference type="SUPFAM" id="SSF48652">
    <property type="entry name" value="Tetraspanin"/>
    <property type="match status" value="1"/>
</dbReference>
<keyword evidence="5" id="KW-1003">Cell membrane</keyword>
<feature type="compositionally biased region" description="Basic and acidic residues" evidence="14">
    <location>
        <begin position="193"/>
        <end position="217"/>
    </location>
</feature>
<keyword evidence="7 15" id="KW-0812">Transmembrane</keyword>
<evidence type="ECO:0000256" key="14">
    <source>
        <dbReference type="SAM" id="MobiDB-lite"/>
    </source>
</evidence>
<evidence type="ECO:0000256" key="13">
    <source>
        <dbReference type="ARBA" id="ARBA00040369"/>
    </source>
</evidence>
<feature type="transmembrane region" description="Helical" evidence="15">
    <location>
        <begin position="660"/>
        <end position="684"/>
    </location>
</feature>
<keyword evidence="12" id="KW-0325">Glycoprotein</keyword>
<evidence type="ECO:0000256" key="9">
    <source>
        <dbReference type="ARBA" id="ARBA00022989"/>
    </source>
</evidence>
<evidence type="ECO:0000313" key="16">
    <source>
        <dbReference type="EMBL" id="KAK7109062.1"/>
    </source>
</evidence>
<dbReference type="Gene3D" id="1.10.1450.10">
    <property type="entry name" value="Tetraspanin"/>
    <property type="match status" value="1"/>
</dbReference>
<dbReference type="GO" id="GO:0019899">
    <property type="term" value="F:enzyme binding"/>
    <property type="evidence" value="ECO:0007669"/>
    <property type="project" value="UniProtKB-ARBA"/>
</dbReference>
<dbReference type="EMBL" id="JBAMIC010000003">
    <property type="protein sequence ID" value="KAK7109062.1"/>
    <property type="molecule type" value="Genomic_DNA"/>
</dbReference>
<evidence type="ECO:0000256" key="2">
    <source>
        <dbReference type="ARBA" id="ARBA00004536"/>
    </source>
</evidence>
<evidence type="ECO:0000256" key="3">
    <source>
        <dbReference type="ARBA" id="ARBA00004651"/>
    </source>
</evidence>
<protein>
    <recommendedName>
        <fullName evidence="13">Tetraspanin-33</fullName>
    </recommendedName>
</protein>
<dbReference type="GO" id="GO:0051604">
    <property type="term" value="P:protein maturation"/>
    <property type="evidence" value="ECO:0007669"/>
    <property type="project" value="UniProtKB-ARBA"/>
</dbReference>
<feature type="transmembrane region" description="Helical" evidence="15">
    <location>
        <begin position="479"/>
        <end position="501"/>
    </location>
</feature>
<feature type="transmembrane region" description="Helical" evidence="15">
    <location>
        <begin position="430"/>
        <end position="459"/>
    </location>
</feature>
<keyword evidence="8" id="KW-0965">Cell junction</keyword>
<evidence type="ECO:0000256" key="15">
    <source>
        <dbReference type="SAM" id="Phobius"/>
    </source>
</evidence>
<comment type="similarity">
    <text evidence="4">Belongs to the tetraspanin (TM4SF) family.</text>
</comment>
<reference evidence="16 17" key="1">
    <citation type="submission" date="2024-02" db="EMBL/GenBank/DDBJ databases">
        <title>Chromosome-scale genome assembly of the rough periwinkle Littorina saxatilis.</title>
        <authorList>
            <person name="De Jode A."/>
            <person name="Faria R."/>
            <person name="Formenti G."/>
            <person name="Sims Y."/>
            <person name="Smith T.P."/>
            <person name="Tracey A."/>
            <person name="Wood J.M.D."/>
            <person name="Zagrodzka Z.B."/>
            <person name="Johannesson K."/>
            <person name="Butlin R.K."/>
            <person name="Leder E.H."/>
        </authorList>
    </citation>
    <scope>NUCLEOTIDE SEQUENCE [LARGE SCALE GENOMIC DNA]</scope>
    <source>
        <strain evidence="16">Snail1</strain>
        <tissue evidence="16">Muscle</tissue>
    </source>
</reference>
<dbReference type="GO" id="GO:0005886">
    <property type="term" value="C:plasma membrane"/>
    <property type="evidence" value="ECO:0007669"/>
    <property type="project" value="UniProtKB-SubCell"/>
</dbReference>
<evidence type="ECO:0000256" key="8">
    <source>
        <dbReference type="ARBA" id="ARBA00022949"/>
    </source>
</evidence>
<dbReference type="Pfam" id="PF00335">
    <property type="entry name" value="Tetraspanin"/>
    <property type="match status" value="1"/>
</dbReference>
<dbReference type="InterPro" id="IPR008952">
    <property type="entry name" value="Tetraspanin_EC2_sf"/>
</dbReference>
<accession>A0AAN9BP18</accession>
<sequence>MDAFKVVYAPLASMEDDDDDALDQEPSSPISKRLLVPSSSGTTPPTKHHPRQSDLTLEQHALEGTFGNRSGNEEMILMESDDCDEATELLPKCSSDPDALCINFISKTDRWFNVKRQDEAQTLEGDFGGRTLDIGFSSTIKMAEDVVAFSPNEGPLENPTILSHFGVGHSVNTSKTADTVEPLGNSGIVSHRGVNDERNTFNTDDTGRFPSTEKELPNSENVNRRVCGSSMDAHFRQERYSCGDLEEDGDSMHVHSVSGSRKRHSSPFACCPNPLATGNSCLSDLVHILPQRDEPSRRRPPLVNRIEKCNSIADLLPDYSTAVHQLEGSEQTKEKTKEKTKANDRPMDLCRLNKELDEEIIGAPIRESRAERKSRERTSFIDMDKIKEEKDTIRSDLDEIEDYDVDDVKSGLELFLPSRRKASRVNRIRFVAFLLKYILFLLNFLFWVTSVVAIVIGGWVLSERGQLVRDPGSFFLDPSAMLCLLGALSFLVAFCGCLGALRENICLLRVYQISMMAVLALEFLVALMVFAFYHMPKFRKTLRAGPEEVLTSAIRRYHDDDELRRWIDFIQTEFKCCGARHSESGYQDWQQNPYFNCTPENPSAKRCGVPRSCCIIDPGEYINYMCGYDTTNKQQSEVYDRIRTQGCMKGLGQWLSAHDVAIGAVVLAIIIPQIVCVVFARLFVQHIQRQRIRWRVLHTNK</sequence>
<keyword evidence="17" id="KW-1185">Reference proteome</keyword>
<evidence type="ECO:0000256" key="11">
    <source>
        <dbReference type="ARBA" id="ARBA00023157"/>
    </source>
</evidence>
<keyword evidence="6" id="KW-0963">Cytoplasm</keyword>
<feature type="transmembrane region" description="Helical" evidence="15">
    <location>
        <begin position="513"/>
        <end position="533"/>
    </location>
</feature>
<feature type="region of interest" description="Disordered" evidence="14">
    <location>
        <begin position="14"/>
        <end position="54"/>
    </location>
</feature>
<feature type="compositionally biased region" description="Acidic residues" evidence="14">
    <location>
        <begin position="14"/>
        <end position="23"/>
    </location>
</feature>
<evidence type="ECO:0000256" key="10">
    <source>
        <dbReference type="ARBA" id="ARBA00023136"/>
    </source>
</evidence>
<keyword evidence="10 15" id="KW-0472">Membrane</keyword>
<dbReference type="PRINTS" id="PR00259">
    <property type="entry name" value="TMFOUR"/>
</dbReference>
<evidence type="ECO:0000256" key="7">
    <source>
        <dbReference type="ARBA" id="ARBA00022692"/>
    </source>
</evidence>
<dbReference type="InterPro" id="IPR018499">
    <property type="entry name" value="Tetraspanin/Peripherin"/>
</dbReference>
<dbReference type="GO" id="GO:0065003">
    <property type="term" value="P:protein-containing complex assembly"/>
    <property type="evidence" value="ECO:0007669"/>
    <property type="project" value="UniProtKB-ARBA"/>
</dbReference>
<dbReference type="GO" id="GO:0046930">
    <property type="term" value="C:pore complex"/>
    <property type="evidence" value="ECO:0007669"/>
    <property type="project" value="UniProtKB-ARBA"/>
</dbReference>
<dbReference type="AlphaFoldDB" id="A0AAN9BP18"/>